<dbReference type="GeneID" id="9861549"/>
<dbReference type="RefSeq" id="YP_003969431.1">
    <property type="nucleotide sequence ID" value="NC_014636.1"/>
</dbReference>
<proteinExistence type="predicted"/>
<name>E1A2N9_9CAUD</name>
<dbReference type="EMBL" id="HM452126">
    <property type="protein sequence ID" value="ADM79985.1"/>
    <property type="molecule type" value="Genomic_DNA"/>
</dbReference>
<evidence type="ECO:0000313" key="2">
    <source>
        <dbReference type="Proteomes" id="UP000002236"/>
    </source>
</evidence>
<sequence>MKIDLHKEYNIDLANGTFKRAKLIDVIENWETYHLKRFGTFLHIGTYGKYRHEIKEGIEKNGFYVHNGYRLTYIANKKTKDSWGWFDLFVGFATCAGIITDDGGRVIDPNMAMQVYHKQAKRKAPSCMSWNARDRGSRKSVYGYRKPRGAIRIAQRFMESQRRQDLEVNEYEWDLYREEWYEGNYEAGPGNWYDIPEPPIRRSSIIDSYEITEAWWDRADRAVQKSWKWQSKRRRQWKPKSEITETY</sequence>
<dbReference type="OrthoDB" id="17509at10239"/>
<protein>
    <submittedName>
        <fullName evidence="1">Uncharacterized protein</fullName>
    </submittedName>
</protein>
<accession>E1A2N9</accession>
<reference evidence="1 2" key="1">
    <citation type="journal article" date="2012" name="Vet. Microbiol.">
        <title>Complete genome sequence and characterization of a broad-host range T4-like bacteriophage phiAS5 infecting Aeromonas salmonicida subsp. salmonicida.</title>
        <authorList>
            <person name="Kim J.H."/>
            <person name="Son J.S."/>
            <person name="Choi Y.J."/>
            <person name="Choresca C.H.Jr."/>
            <person name="Shin S.P."/>
            <person name="Han J.E."/>
            <person name="Jun J.W."/>
            <person name="Park S.C."/>
        </authorList>
    </citation>
    <scope>NUCLEOTIDE SEQUENCE [LARGE SCALE GENOMIC DNA]</scope>
</reference>
<organism evidence="1 2">
    <name type="scientific">Aeromonas phage phiAS5</name>
    <dbReference type="NCBI Taxonomy" id="879630"/>
    <lineage>
        <taxon>Viruses</taxon>
        <taxon>Duplodnaviria</taxon>
        <taxon>Heunggongvirae</taxon>
        <taxon>Uroviricota</taxon>
        <taxon>Caudoviricetes</taxon>
        <taxon>Pantevenvirales</taxon>
        <taxon>Straboviridae</taxon>
        <taxon>Chrysonvirus</taxon>
        <taxon>Chrysonvirus as5</taxon>
    </lineage>
</organism>
<evidence type="ECO:0000313" key="1">
    <source>
        <dbReference type="EMBL" id="ADM79985.1"/>
    </source>
</evidence>
<dbReference type="KEGG" id="vg:9861549"/>
<gene>
    <name evidence="1" type="ORF">phiAS5_ORF0142</name>
</gene>
<keyword evidence="2" id="KW-1185">Reference proteome</keyword>
<dbReference type="Proteomes" id="UP000002236">
    <property type="component" value="Segment"/>
</dbReference>